<dbReference type="Pfam" id="PF14529">
    <property type="entry name" value="Exo_endo_phos_2"/>
    <property type="match status" value="1"/>
</dbReference>
<dbReference type="PROSITE" id="PS50878">
    <property type="entry name" value="RT_POL"/>
    <property type="match status" value="1"/>
</dbReference>
<dbReference type="InterPro" id="IPR005135">
    <property type="entry name" value="Endo/exonuclease/phosphatase"/>
</dbReference>
<dbReference type="GO" id="GO:0003676">
    <property type="term" value="F:nucleic acid binding"/>
    <property type="evidence" value="ECO:0007669"/>
    <property type="project" value="InterPro"/>
</dbReference>
<dbReference type="InterPro" id="IPR002156">
    <property type="entry name" value="RNaseH_domain"/>
</dbReference>
<evidence type="ECO:0008006" key="4">
    <source>
        <dbReference type="Google" id="ProtNLM"/>
    </source>
</evidence>
<dbReference type="InterPro" id="IPR036691">
    <property type="entry name" value="Endo/exonu/phosph_ase_sf"/>
</dbReference>
<dbReference type="PANTHER" id="PTHR33481:SF1">
    <property type="entry name" value="ENDONUCLEASE_EXONUCLEASE_PHOSPHATASE DOMAIN-CONTAINING PROTEIN-RELATED"/>
    <property type="match status" value="1"/>
</dbReference>
<organism evidence="3">
    <name type="scientific">Cuerna arida</name>
    <dbReference type="NCBI Taxonomy" id="1464854"/>
    <lineage>
        <taxon>Eukaryota</taxon>
        <taxon>Metazoa</taxon>
        <taxon>Ecdysozoa</taxon>
        <taxon>Arthropoda</taxon>
        <taxon>Hexapoda</taxon>
        <taxon>Insecta</taxon>
        <taxon>Pterygota</taxon>
        <taxon>Neoptera</taxon>
        <taxon>Paraneoptera</taxon>
        <taxon>Hemiptera</taxon>
        <taxon>Auchenorrhyncha</taxon>
        <taxon>Membracoidea</taxon>
        <taxon>Cicadellidae</taxon>
        <taxon>Cicadellinae</taxon>
        <taxon>Proconiini</taxon>
        <taxon>Cuerna</taxon>
    </lineage>
</organism>
<dbReference type="InterPro" id="IPR012337">
    <property type="entry name" value="RNaseH-like_sf"/>
</dbReference>
<accession>A0A1B6G0A1</accession>
<name>A0A1B6G0A1_9HEMI</name>
<dbReference type="EMBL" id="GECZ01013919">
    <property type="protein sequence ID" value="JAS55850.1"/>
    <property type="molecule type" value="Transcribed_RNA"/>
</dbReference>
<dbReference type="PANTHER" id="PTHR33481">
    <property type="entry name" value="REVERSE TRANSCRIPTASE"/>
    <property type="match status" value="1"/>
</dbReference>
<evidence type="ECO:0000313" key="3">
    <source>
        <dbReference type="EMBL" id="JAS55850.1"/>
    </source>
</evidence>
<feature type="domain" description="RNase H type-1" evidence="2">
    <location>
        <begin position="795"/>
        <end position="925"/>
    </location>
</feature>
<dbReference type="CDD" id="cd09276">
    <property type="entry name" value="Rnase_HI_RT_non_LTR"/>
    <property type="match status" value="1"/>
</dbReference>
<dbReference type="PROSITE" id="PS50879">
    <property type="entry name" value="RNASE_H_1"/>
    <property type="match status" value="1"/>
</dbReference>
<reference evidence="3" key="1">
    <citation type="submission" date="2015-11" db="EMBL/GenBank/DDBJ databases">
        <title>De novo transcriptome assembly of four potential Pierce s Disease insect vectors from Arizona vineyards.</title>
        <authorList>
            <person name="Tassone E.E."/>
        </authorList>
    </citation>
    <scope>NUCLEOTIDE SEQUENCE</scope>
</reference>
<feature type="non-terminal residue" evidence="3">
    <location>
        <position position="1"/>
    </location>
</feature>
<dbReference type="SUPFAM" id="SSF56219">
    <property type="entry name" value="DNase I-like"/>
    <property type="match status" value="1"/>
</dbReference>
<gene>
    <name evidence="3" type="ORF">g.35745</name>
</gene>
<dbReference type="SUPFAM" id="SSF56672">
    <property type="entry name" value="DNA/RNA polymerases"/>
    <property type="match status" value="1"/>
</dbReference>
<dbReference type="GO" id="GO:0042575">
    <property type="term" value="C:DNA polymerase complex"/>
    <property type="evidence" value="ECO:0007669"/>
    <property type="project" value="UniProtKB-ARBA"/>
</dbReference>
<proteinExistence type="predicted"/>
<dbReference type="AlphaFoldDB" id="A0A1B6G0A1"/>
<evidence type="ECO:0000259" key="1">
    <source>
        <dbReference type="PROSITE" id="PS50878"/>
    </source>
</evidence>
<protein>
    <recommendedName>
        <fullName evidence="4">Lian-aa1 retrotransposon protein</fullName>
    </recommendedName>
</protein>
<feature type="domain" description="Reverse transcriptase" evidence="1">
    <location>
        <begin position="344"/>
        <end position="616"/>
    </location>
</feature>
<dbReference type="Pfam" id="PF00078">
    <property type="entry name" value="RVT_1"/>
    <property type="match status" value="1"/>
</dbReference>
<dbReference type="Gene3D" id="3.60.10.10">
    <property type="entry name" value="Endonuclease/exonuclease/phosphatase"/>
    <property type="match status" value="1"/>
</dbReference>
<dbReference type="SUPFAM" id="SSF53098">
    <property type="entry name" value="Ribonuclease H-like"/>
    <property type="match status" value="1"/>
</dbReference>
<evidence type="ECO:0000259" key="2">
    <source>
        <dbReference type="PROSITE" id="PS50879"/>
    </source>
</evidence>
<dbReference type="Pfam" id="PF00075">
    <property type="entry name" value="RNase_H"/>
    <property type="match status" value="1"/>
</dbReference>
<dbReference type="GO" id="GO:0004523">
    <property type="term" value="F:RNA-DNA hybrid ribonuclease activity"/>
    <property type="evidence" value="ECO:0007669"/>
    <property type="project" value="InterPro"/>
</dbReference>
<dbReference type="GO" id="GO:0071897">
    <property type="term" value="P:DNA biosynthetic process"/>
    <property type="evidence" value="ECO:0007669"/>
    <property type="project" value="UniProtKB-ARBA"/>
</dbReference>
<dbReference type="CDD" id="cd01650">
    <property type="entry name" value="RT_nLTR_like"/>
    <property type="match status" value="1"/>
</dbReference>
<dbReference type="InterPro" id="IPR043502">
    <property type="entry name" value="DNA/RNA_pol_sf"/>
</dbReference>
<dbReference type="InterPro" id="IPR036397">
    <property type="entry name" value="RNaseH_sf"/>
</dbReference>
<dbReference type="Gene3D" id="3.30.420.10">
    <property type="entry name" value="Ribonuclease H-like superfamily/Ribonuclease H"/>
    <property type="match status" value="1"/>
</dbReference>
<dbReference type="InterPro" id="IPR000477">
    <property type="entry name" value="RT_dom"/>
</dbReference>
<sequence length="1076" mass="122036">GLDANAHHLAWGSTNINDRGESLLSYIVESNLSIVNQGRKPTFKQRRGSWLREEVLDITLASCYVVNKVQRWEVLDDLSASDHNYISFSIESVHIEETYRNPRRTDWGTFKKELRLNLNIQNPKPAQGVEVMASRVQRAIVDSYSEACEETVRKTNKQACWWNKGLETLRRNVRRLYNVCKRTGNWDRYRRSLTEYNKAVRRAKRISWREYCQGVDNVPDCAKLHRVMARNPVNAAETVLRDDGTHAASPEETLQILLSTHFPGSSMTQTSNPNEANEERQVARILAAREDWICANKILKYETVAWAIQSFQPFKAPGVDGIYPALLQQGAELIIPHLLRLFRLSLATGVIPTSWVISRVIFIPKPGRATYDEAKAYRPISLTSFLLKTMEKIVDRHIRVEILGNRPLHPNQHAYQSGKSCETALHRLVGKIEQAIYHKEIALAVFLDIEGAFDNTKTSSMVSKLVSRDTEKTVVRWIENMLSSRRVQASLCGVTKEVKTQRGCPQGGVLSPRLWNLVVDDLLVTLNDQGLYAQGYADDIVVLIRGKYMDTCLELMQRALSIVERWCDVEGLSVNPSKTIMIPFTKKRNREIARVPTLFGSPIKVAREVKYLGIRLDDRLTWNSHLKSVIGRSQTTLAMMRRAIGCTWGLKPKMTHWLYTRVIRPMMIYGSIVWWPKVQQSTSAKSLSRVQRAACLSILGAMKNTPTAAMEALLSIPPLDLFIEGEARMAAYRMQCNGNWNYNQSMKHTRICNILRKDVLEMPPDRMQKISDLEIPYLVNLSDREEWSKGEPHQMANQITWYTDGSKTPRGTGAGVYGARPRLSVSLCLGKLATVFQAEVAALTECVNISIERGYRRKTIYVNTDSKAALMALTARNYTSKMVWDCHKALKILAKTNKVILTWVPGHTGVLGNEGADECAKRGAELSLIGPEPACGVSYNLARTTVLKWVSNEHQKRWDETEGNTQSKRVLKRISNSDTADALEMSRKELRRVVGFLTGHWSFRAHLQKMGIWNEDILCRKCGEADETAEHVIFDCPALGRKRASYLGALRSEDEEGRQESIVQSISRFSKGLGWD</sequence>